<feature type="region of interest" description="Disordered" evidence="1">
    <location>
        <begin position="32"/>
        <end position="62"/>
    </location>
</feature>
<evidence type="ECO:0000256" key="1">
    <source>
        <dbReference type="SAM" id="MobiDB-lite"/>
    </source>
</evidence>
<gene>
    <name evidence="2" type="ORF">M9458_056773</name>
</gene>
<dbReference type="EMBL" id="JAMKFB020000718">
    <property type="protein sequence ID" value="KAL0147896.1"/>
    <property type="molecule type" value="Genomic_DNA"/>
</dbReference>
<feature type="non-terminal residue" evidence="2">
    <location>
        <position position="1"/>
    </location>
</feature>
<reference evidence="2 3" key="1">
    <citation type="submission" date="2024-05" db="EMBL/GenBank/DDBJ databases">
        <title>Genome sequencing and assembly of Indian major carp, Cirrhinus mrigala (Hamilton, 1822).</title>
        <authorList>
            <person name="Mohindra V."/>
            <person name="Chowdhury L.M."/>
            <person name="Lal K."/>
            <person name="Jena J.K."/>
        </authorList>
    </citation>
    <scope>NUCLEOTIDE SEQUENCE [LARGE SCALE GENOMIC DNA]</scope>
    <source>
        <strain evidence="2">CM1030</strain>
        <tissue evidence="2">Blood</tissue>
    </source>
</reference>
<evidence type="ECO:0000313" key="3">
    <source>
        <dbReference type="Proteomes" id="UP001529510"/>
    </source>
</evidence>
<organism evidence="2 3">
    <name type="scientific">Cirrhinus mrigala</name>
    <name type="common">Mrigala</name>
    <dbReference type="NCBI Taxonomy" id="683832"/>
    <lineage>
        <taxon>Eukaryota</taxon>
        <taxon>Metazoa</taxon>
        <taxon>Chordata</taxon>
        <taxon>Craniata</taxon>
        <taxon>Vertebrata</taxon>
        <taxon>Euteleostomi</taxon>
        <taxon>Actinopterygii</taxon>
        <taxon>Neopterygii</taxon>
        <taxon>Teleostei</taxon>
        <taxon>Ostariophysi</taxon>
        <taxon>Cypriniformes</taxon>
        <taxon>Cyprinidae</taxon>
        <taxon>Labeoninae</taxon>
        <taxon>Labeonini</taxon>
        <taxon>Cirrhinus</taxon>
    </lineage>
</organism>
<feature type="compositionally biased region" description="Basic and acidic residues" evidence="1">
    <location>
        <begin position="33"/>
        <end position="45"/>
    </location>
</feature>
<protein>
    <submittedName>
        <fullName evidence="2">Uncharacterized protein</fullName>
    </submittedName>
</protein>
<keyword evidence="3" id="KW-1185">Reference proteome</keyword>
<name>A0ABD0MGL8_CIRMR</name>
<proteinExistence type="predicted"/>
<sequence length="62" mass="6784">TESRSDGHCSSLDPVQMVDQYLEMTSTALNVSGDHDNYMSPRDRSPANTTSTHPLAQDLCSI</sequence>
<comment type="caution">
    <text evidence="2">The sequence shown here is derived from an EMBL/GenBank/DDBJ whole genome shotgun (WGS) entry which is preliminary data.</text>
</comment>
<evidence type="ECO:0000313" key="2">
    <source>
        <dbReference type="EMBL" id="KAL0147896.1"/>
    </source>
</evidence>
<accession>A0ABD0MGL8</accession>
<dbReference type="Proteomes" id="UP001529510">
    <property type="component" value="Unassembled WGS sequence"/>
</dbReference>
<dbReference type="AlphaFoldDB" id="A0ABD0MGL8"/>